<organism evidence="1 2">
    <name type="scientific">Aspergillus melleus</name>
    <dbReference type="NCBI Taxonomy" id="138277"/>
    <lineage>
        <taxon>Eukaryota</taxon>
        <taxon>Fungi</taxon>
        <taxon>Dikarya</taxon>
        <taxon>Ascomycota</taxon>
        <taxon>Pezizomycotina</taxon>
        <taxon>Eurotiomycetes</taxon>
        <taxon>Eurotiomycetidae</taxon>
        <taxon>Eurotiales</taxon>
        <taxon>Aspergillaceae</taxon>
        <taxon>Aspergillus</taxon>
        <taxon>Aspergillus subgen. Circumdati</taxon>
    </lineage>
</organism>
<name>A0ACC3AW80_9EURO</name>
<accession>A0ACC3AW80</accession>
<protein>
    <submittedName>
        <fullName evidence="1">Uncharacterized protein</fullName>
    </submittedName>
</protein>
<reference evidence="1 2" key="1">
    <citation type="journal article" date="2023" name="ACS Omega">
        <title>Identification of the Neoaspergillic Acid Biosynthesis Gene Cluster by Establishing an In Vitro CRISPR-Ribonucleoprotein Genetic System in Aspergillus melleus.</title>
        <authorList>
            <person name="Yuan B."/>
            <person name="Grau M.F."/>
            <person name="Murata R.M."/>
            <person name="Torok T."/>
            <person name="Venkateswaran K."/>
            <person name="Stajich J.E."/>
            <person name="Wang C.C.C."/>
        </authorList>
    </citation>
    <scope>NUCLEOTIDE SEQUENCE [LARGE SCALE GENOMIC DNA]</scope>
    <source>
        <strain evidence="1 2">IMV 1140</strain>
    </source>
</reference>
<dbReference type="EMBL" id="JAOPJF010000060">
    <property type="protein sequence ID" value="KAK1141702.1"/>
    <property type="molecule type" value="Genomic_DNA"/>
</dbReference>
<gene>
    <name evidence="1" type="ORF">N8T08_008800</name>
</gene>
<evidence type="ECO:0000313" key="1">
    <source>
        <dbReference type="EMBL" id="KAK1141702.1"/>
    </source>
</evidence>
<evidence type="ECO:0000313" key="2">
    <source>
        <dbReference type="Proteomes" id="UP001177260"/>
    </source>
</evidence>
<keyword evidence="2" id="KW-1185">Reference proteome</keyword>
<sequence>MAFYVPEIFDMSGMYRNKVGWHRLEVVLDAYLQTIDEGKINTVAPLGVEQTVRDDHDDAYESKLPEPDVMKPWYIHTFTEKDLGRAITAFNRLIDAIERRLPRMQTQNKSNYTFPWPDSIVLKPIGNFSRPCFAYEFLKSITKRPVKFQCIAPGINLPEASDISEYLSPREDKNFLQWRSSMEPYEIPVLLFPVKGEDLVRWSHDSSGKVRAGLYLTEAVPGDEIPFGDACILALPFGIGAKGWARQSNGVPLALDLDTRYDKPKDSHVDLYQSYGNGFNALHCVQLYKVLDNWAHRVEDGDWDVGENGVLGGPEKFREADTEEHWQKYWIPPSW</sequence>
<comment type="caution">
    <text evidence="1">The sequence shown here is derived from an EMBL/GenBank/DDBJ whole genome shotgun (WGS) entry which is preliminary data.</text>
</comment>
<proteinExistence type="predicted"/>
<dbReference type="Proteomes" id="UP001177260">
    <property type="component" value="Unassembled WGS sequence"/>
</dbReference>